<name>A0A7H8NCD9_9ACTN</name>
<feature type="compositionally biased region" description="Pro residues" evidence="1">
    <location>
        <begin position="11"/>
        <end position="24"/>
    </location>
</feature>
<reference evidence="2 3" key="1">
    <citation type="submission" date="2020-06" db="EMBL/GenBank/DDBJ databases">
        <title>Genome mining for natural products.</title>
        <authorList>
            <person name="Zhang B."/>
            <person name="Shi J."/>
            <person name="Ge H."/>
        </authorList>
    </citation>
    <scope>NUCLEOTIDE SEQUENCE [LARGE SCALE GENOMIC DNA]</scope>
    <source>
        <strain evidence="2 3">NA00687</strain>
    </source>
</reference>
<keyword evidence="3" id="KW-1185">Reference proteome</keyword>
<evidence type="ECO:0000313" key="3">
    <source>
        <dbReference type="Proteomes" id="UP000509303"/>
    </source>
</evidence>
<accession>A0A7H8NCD9</accession>
<dbReference type="RefSeq" id="WP_176163829.1">
    <property type="nucleotide sequence ID" value="NZ_CP054929.1"/>
</dbReference>
<dbReference type="AlphaFoldDB" id="A0A7H8NCD9"/>
<evidence type="ECO:0000313" key="2">
    <source>
        <dbReference type="EMBL" id="QKW52123.1"/>
    </source>
</evidence>
<proteinExistence type="predicted"/>
<organism evidence="2 3">
    <name type="scientific">Streptomyces buecherae</name>
    <dbReference type="NCBI Taxonomy" id="2763006"/>
    <lineage>
        <taxon>Bacteria</taxon>
        <taxon>Bacillati</taxon>
        <taxon>Actinomycetota</taxon>
        <taxon>Actinomycetes</taxon>
        <taxon>Kitasatosporales</taxon>
        <taxon>Streptomycetaceae</taxon>
        <taxon>Streptomyces</taxon>
    </lineage>
</organism>
<dbReference type="Pfam" id="PF09579">
    <property type="entry name" value="Spore_YtfJ"/>
    <property type="match status" value="1"/>
</dbReference>
<dbReference type="Proteomes" id="UP000509303">
    <property type="component" value="Chromosome"/>
</dbReference>
<feature type="region of interest" description="Disordered" evidence="1">
    <location>
        <begin position="1"/>
        <end position="27"/>
    </location>
</feature>
<dbReference type="EMBL" id="CP054929">
    <property type="protein sequence ID" value="QKW52123.1"/>
    <property type="molecule type" value="Genomic_DNA"/>
</dbReference>
<dbReference type="InterPro" id="IPR014229">
    <property type="entry name" value="Spore_YtfJ"/>
</dbReference>
<gene>
    <name evidence="2" type="ORF">HUT08_24210</name>
</gene>
<sequence>MTTPDATGRPTPHPASRPALPPSAGPDLEAQLERLADEIGGRVSAAVAYGEPVTAEGVTVIPVAEVSVGFGVGVGSGPGAGAGDGEGMGGGGALTRPRGFIEIKDGTATYRPLRRPWLDVALPLAALLTGAAAPSLARRLARRRRG</sequence>
<evidence type="ECO:0000256" key="1">
    <source>
        <dbReference type="SAM" id="MobiDB-lite"/>
    </source>
</evidence>
<protein>
    <submittedName>
        <fullName evidence="2">Sporulation protein</fullName>
    </submittedName>
</protein>